<feature type="compositionally biased region" description="Low complexity" evidence="1">
    <location>
        <begin position="222"/>
        <end position="236"/>
    </location>
</feature>
<proteinExistence type="predicted"/>
<feature type="region of interest" description="Disordered" evidence="1">
    <location>
        <begin position="1"/>
        <end position="21"/>
    </location>
</feature>
<dbReference type="GeneID" id="29115570"/>
<dbReference type="AlphaFoldDB" id="A0A177D7X9"/>
<dbReference type="Proteomes" id="UP000077248">
    <property type="component" value="Unassembled WGS sequence"/>
</dbReference>
<dbReference type="RefSeq" id="XP_018381264.1">
    <property type="nucleotide sequence ID" value="XM_018529976.1"/>
</dbReference>
<dbReference type="VEuPathDB" id="FungiDB:CC77DRAFT_1098978"/>
<feature type="region of interest" description="Disordered" evidence="1">
    <location>
        <begin position="206"/>
        <end position="252"/>
    </location>
</feature>
<dbReference type="EMBL" id="KV441492">
    <property type="protein sequence ID" value="OAG15843.1"/>
    <property type="molecule type" value="Genomic_DNA"/>
</dbReference>
<organism evidence="2 3">
    <name type="scientific">Alternaria alternata</name>
    <name type="common">Alternaria rot fungus</name>
    <name type="synonym">Torula alternata</name>
    <dbReference type="NCBI Taxonomy" id="5599"/>
    <lineage>
        <taxon>Eukaryota</taxon>
        <taxon>Fungi</taxon>
        <taxon>Dikarya</taxon>
        <taxon>Ascomycota</taxon>
        <taxon>Pezizomycotina</taxon>
        <taxon>Dothideomycetes</taxon>
        <taxon>Pleosporomycetidae</taxon>
        <taxon>Pleosporales</taxon>
        <taxon>Pleosporineae</taxon>
        <taxon>Pleosporaceae</taxon>
        <taxon>Alternaria</taxon>
        <taxon>Alternaria sect. Alternaria</taxon>
        <taxon>Alternaria alternata complex</taxon>
    </lineage>
</organism>
<protein>
    <submittedName>
        <fullName evidence="2">Uncharacterized protein</fullName>
    </submittedName>
</protein>
<feature type="region of interest" description="Disordered" evidence="1">
    <location>
        <begin position="151"/>
        <end position="185"/>
    </location>
</feature>
<accession>A0A177D7X9</accession>
<evidence type="ECO:0000313" key="2">
    <source>
        <dbReference type="EMBL" id="OAG15843.1"/>
    </source>
</evidence>
<keyword evidence="3" id="KW-1185">Reference proteome</keyword>
<sequence length="327" mass="37166">MTLRPPQLSLTSSPCSRDLSRPISKSNQNIWTYSISTHVMAPIVFNRPISRTPDSVMGEVVDNICQQWDIDDAWQALPNGLSYNHAEYAMAWGQPFLILLSALASLTPGKLEEVQKRLRKRIDHGRKTKGRHSWVMPDDLKTLVEFYGRKQPTADRSANKGQKSDFRHRVGQEEEQPEGELADNEHEIRERYMSDSTLQTSDAIGGIAASNDDRGGEYTLPSRKSSSHTATSTTLARSEKRKGGQDSNEQDIGKALQARDDIEFWREAVPVAENLRTVAVEQGFEIPPEFTPKQKIELLRILRRRNRSLVRVAELDFRIRLEEMKLA</sequence>
<name>A0A177D7X9_ALTAL</name>
<evidence type="ECO:0000256" key="1">
    <source>
        <dbReference type="SAM" id="MobiDB-lite"/>
    </source>
</evidence>
<reference evidence="2 3" key="1">
    <citation type="submission" date="2016-05" db="EMBL/GenBank/DDBJ databases">
        <title>Comparative analysis of secretome profiles of manganese(II)-oxidizing ascomycete fungi.</title>
        <authorList>
            <consortium name="DOE Joint Genome Institute"/>
            <person name="Zeiner C.A."/>
            <person name="Purvine S.O."/>
            <person name="Zink E.M."/>
            <person name="Wu S."/>
            <person name="Pasa-Tolic L."/>
            <person name="Chaput D.L."/>
            <person name="Haridas S."/>
            <person name="Grigoriev I.V."/>
            <person name="Santelli C.M."/>
            <person name="Hansel C.M."/>
        </authorList>
    </citation>
    <scope>NUCLEOTIDE SEQUENCE [LARGE SCALE GENOMIC DNA]</scope>
    <source>
        <strain evidence="2 3">SRC1lrK2f</strain>
    </source>
</reference>
<feature type="compositionally biased region" description="Acidic residues" evidence="1">
    <location>
        <begin position="173"/>
        <end position="182"/>
    </location>
</feature>
<evidence type="ECO:0000313" key="3">
    <source>
        <dbReference type="Proteomes" id="UP000077248"/>
    </source>
</evidence>
<dbReference type="KEGG" id="aalt:CC77DRAFT_1098978"/>
<gene>
    <name evidence="2" type="ORF">CC77DRAFT_1098978</name>
</gene>
<feature type="compositionally biased region" description="Basic and acidic residues" evidence="1">
    <location>
        <begin position="162"/>
        <end position="172"/>
    </location>
</feature>